<evidence type="ECO:0000256" key="5">
    <source>
        <dbReference type="ARBA" id="ARBA00022679"/>
    </source>
</evidence>
<dbReference type="GO" id="GO:0016740">
    <property type="term" value="F:transferase activity"/>
    <property type="evidence" value="ECO:0007669"/>
    <property type="project" value="UniProtKB-KW"/>
</dbReference>
<evidence type="ECO:0000256" key="7">
    <source>
        <dbReference type="ARBA" id="ARBA00022827"/>
    </source>
</evidence>
<evidence type="ECO:0000256" key="4">
    <source>
        <dbReference type="ARBA" id="ARBA00022630"/>
    </source>
</evidence>
<dbReference type="GO" id="GO:0046872">
    <property type="term" value="F:metal ion binding"/>
    <property type="evidence" value="ECO:0007669"/>
    <property type="project" value="UniProtKB-KW"/>
</dbReference>
<keyword evidence="7" id="KW-0274">FAD</keyword>
<dbReference type="Pfam" id="PF02424">
    <property type="entry name" value="ApbE"/>
    <property type="match status" value="1"/>
</dbReference>
<reference evidence="11 12" key="1">
    <citation type="submission" date="2018-02" db="EMBL/GenBank/DDBJ databases">
        <title>Genomic Reconstructions from Amazon Rainforest and Pasture Soil Reveal Novel Insights into the Physiology of Candidate Phyla in Tropical Sites.</title>
        <authorList>
            <person name="Kroeger M.E."/>
            <person name="Delmont T."/>
            <person name="Eren A.M."/>
            <person name="Guo J."/>
            <person name="Meyer K.M."/>
            <person name="Khan K."/>
            <person name="Rodrigues J.L.M."/>
            <person name="Bohannan B.J.M."/>
            <person name="Tringe S."/>
            <person name="Borges C.D."/>
            <person name="Tiedje J."/>
            <person name="Tsai S.M."/>
            <person name="Nusslein K."/>
        </authorList>
    </citation>
    <scope>NUCLEOTIDE SEQUENCE [LARGE SCALE GENOMIC DNA]</scope>
    <source>
        <strain evidence="11">Amazon FNV 2010 28 9</strain>
    </source>
</reference>
<comment type="caution">
    <text evidence="11">The sequence shown here is derived from an EMBL/GenBank/DDBJ whole genome shotgun (WGS) entry which is preliminary data.</text>
</comment>
<comment type="cofactor">
    <cofactor evidence="1">
        <name>Mg(2+)</name>
        <dbReference type="ChEBI" id="CHEBI:18420"/>
    </cofactor>
</comment>
<dbReference type="SUPFAM" id="SSF143631">
    <property type="entry name" value="ApbE-like"/>
    <property type="match status" value="1"/>
</dbReference>
<comment type="catalytic activity">
    <reaction evidence="10">
        <text>L-threonyl-[protein] + FAD = FMN-L-threonyl-[protein] + AMP + H(+)</text>
        <dbReference type="Rhea" id="RHEA:36847"/>
        <dbReference type="Rhea" id="RHEA-COMP:11060"/>
        <dbReference type="Rhea" id="RHEA-COMP:11061"/>
        <dbReference type="ChEBI" id="CHEBI:15378"/>
        <dbReference type="ChEBI" id="CHEBI:30013"/>
        <dbReference type="ChEBI" id="CHEBI:57692"/>
        <dbReference type="ChEBI" id="CHEBI:74257"/>
        <dbReference type="ChEBI" id="CHEBI:456215"/>
        <dbReference type="EC" id="2.7.1.180"/>
    </reaction>
</comment>
<name>A0A317JMP6_9BACT</name>
<evidence type="ECO:0000256" key="10">
    <source>
        <dbReference type="ARBA" id="ARBA00048540"/>
    </source>
</evidence>
<dbReference type="Proteomes" id="UP000246104">
    <property type="component" value="Unassembled WGS sequence"/>
</dbReference>
<dbReference type="AlphaFoldDB" id="A0A317JMP6"/>
<organism evidence="11 12">
    <name type="scientific">Candidatus Cerribacteria bacterium 'Amazon FNV 2010 28 9'</name>
    <dbReference type="NCBI Taxonomy" id="2081795"/>
    <lineage>
        <taxon>Bacteria</taxon>
        <taxon>Candidatus Cerribacteria</taxon>
    </lineage>
</organism>
<keyword evidence="5" id="KW-0808">Transferase</keyword>
<dbReference type="PANTHER" id="PTHR30040:SF2">
    <property type="entry name" value="FAD:PROTEIN FMN TRANSFERASE"/>
    <property type="match status" value="1"/>
</dbReference>
<dbReference type="PANTHER" id="PTHR30040">
    <property type="entry name" value="THIAMINE BIOSYNTHESIS LIPOPROTEIN APBE"/>
    <property type="match status" value="1"/>
</dbReference>
<evidence type="ECO:0000256" key="1">
    <source>
        <dbReference type="ARBA" id="ARBA00001946"/>
    </source>
</evidence>
<dbReference type="Gene3D" id="3.10.520.10">
    <property type="entry name" value="ApbE-like domains"/>
    <property type="match status" value="1"/>
</dbReference>
<sequence length="298" mass="33387">MTRNFSLQFEAIGTRWRVDVYEPVHERLCLQIKEKIFGYIECFESTYSRFRTDSRISQLAQKKGKISLSSDEYTLFSLYERLYRLTNGIFTPLIGNLLVEAGYDETYSLQPSELHSPPDWDNVLSVTDTTLELCSPALIDIGAAGKGYLIDRIGEILHAEGIHSFCVDGSGDLLVSDLHGEKLEVGLEHPLDTTQVIGIVRIQNESLCASAGNRRKWGQFHHIIDPHTLESPSAILATFVVAKHAMLADALSTCLFLVPSELLLHEFSFEYALVRDDLSLEVSPKFPGHFFTSASSID</sequence>
<protein>
    <recommendedName>
        <fullName evidence="3">FAD:protein FMN transferase</fullName>
        <ecNumber evidence="2">2.7.1.180</ecNumber>
    </recommendedName>
    <alternativeName>
        <fullName evidence="9">Flavin transferase</fullName>
    </alternativeName>
</protein>
<dbReference type="EMBL" id="PSRQ01000052">
    <property type="protein sequence ID" value="PWU22933.1"/>
    <property type="molecule type" value="Genomic_DNA"/>
</dbReference>
<gene>
    <name evidence="11" type="ORF">C5B42_04685</name>
</gene>
<accession>A0A317JMP6</accession>
<evidence type="ECO:0000256" key="8">
    <source>
        <dbReference type="ARBA" id="ARBA00022842"/>
    </source>
</evidence>
<evidence type="ECO:0000313" key="11">
    <source>
        <dbReference type="EMBL" id="PWU22933.1"/>
    </source>
</evidence>
<keyword evidence="6" id="KW-0479">Metal-binding</keyword>
<dbReference type="InterPro" id="IPR024932">
    <property type="entry name" value="ApbE"/>
</dbReference>
<proteinExistence type="predicted"/>
<evidence type="ECO:0000256" key="6">
    <source>
        <dbReference type="ARBA" id="ARBA00022723"/>
    </source>
</evidence>
<keyword evidence="8" id="KW-0460">Magnesium</keyword>
<evidence type="ECO:0000256" key="9">
    <source>
        <dbReference type="ARBA" id="ARBA00031306"/>
    </source>
</evidence>
<evidence type="ECO:0000256" key="2">
    <source>
        <dbReference type="ARBA" id="ARBA00011955"/>
    </source>
</evidence>
<evidence type="ECO:0000313" key="12">
    <source>
        <dbReference type="Proteomes" id="UP000246104"/>
    </source>
</evidence>
<keyword evidence="4" id="KW-0285">Flavoprotein</keyword>
<evidence type="ECO:0000256" key="3">
    <source>
        <dbReference type="ARBA" id="ARBA00016337"/>
    </source>
</evidence>
<dbReference type="EC" id="2.7.1.180" evidence="2"/>
<dbReference type="InterPro" id="IPR003374">
    <property type="entry name" value="ApbE-like_sf"/>
</dbReference>